<name>A0ABD5M4X3_9EURY</name>
<proteinExistence type="predicted"/>
<organism evidence="2 3">
    <name type="scientific">Halorubrum miltondacostae</name>
    <dbReference type="NCBI Taxonomy" id="3076378"/>
    <lineage>
        <taxon>Archaea</taxon>
        <taxon>Methanobacteriati</taxon>
        <taxon>Methanobacteriota</taxon>
        <taxon>Stenosarchaea group</taxon>
        <taxon>Halobacteria</taxon>
        <taxon>Halobacteriales</taxon>
        <taxon>Haloferacaceae</taxon>
        <taxon>Halorubrum</taxon>
    </lineage>
</organism>
<dbReference type="AlphaFoldDB" id="A0ABD5M4X3"/>
<dbReference type="InterPro" id="IPR057149">
    <property type="entry name" value="DUF7827"/>
</dbReference>
<evidence type="ECO:0000313" key="2">
    <source>
        <dbReference type="EMBL" id="MEZ3163614.1"/>
    </source>
</evidence>
<reference evidence="2 3" key="1">
    <citation type="submission" date="2024-06" db="EMBL/GenBank/DDBJ databases">
        <title>Halorubrum miltondacostae sp. nov., a potential PHA producer isolated from an inland solar saltern in Rio Maior, Portugal.</title>
        <authorList>
            <person name="Albuquerque L."/>
            <person name="Viver T."/>
            <person name="Barroso C."/>
            <person name="Claudino R."/>
            <person name="Galvan M."/>
            <person name="Simoes G."/>
            <person name="Lobo Da Cunha A."/>
            <person name="Egas C."/>
        </authorList>
    </citation>
    <scope>NUCLEOTIDE SEQUENCE [LARGE SCALE GENOMIC DNA]</scope>
    <source>
        <strain evidence="2 3">RMP-11</strain>
    </source>
</reference>
<accession>A0ABD5M4X3</accession>
<keyword evidence="3" id="KW-1185">Reference proteome</keyword>
<gene>
    <name evidence="2" type="ORF">ABNG04_06955</name>
</gene>
<evidence type="ECO:0000313" key="3">
    <source>
        <dbReference type="Proteomes" id="UP001567572"/>
    </source>
</evidence>
<dbReference type="EMBL" id="JBEDNY010000002">
    <property type="protein sequence ID" value="MEZ3163614.1"/>
    <property type="molecule type" value="Genomic_DNA"/>
</dbReference>
<dbReference type="RefSeq" id="WP_371161233.1">
    <property type="nucleotide sequence ID" value="NZ_JBEDNX010000004.1"/>
</dbReference>
<comment type="caution">
    <text evidence="2">The sequence shown here is derived from an EMBL/GenBank/DDBJ whole genome shotgun (WGS) entry which is preliminary data.</text>
</comment>
<protein>
    <recommendedName>
        <fullName evidence="1">DUF7827 domain-containing protein</fullName>
    </recommendedName>
</protein>
<evidence type="ECO:0000259" key="1">
    <source>
        <dbReference type="Pfam" id="PF25162"/>
    </source>
</evidence>
<dbReference type="Pfam" id="PF25162">
    <property type="entry name" value="DUF7827"/>
    <property type="match status" value="1"/>
</dbReference>
<feature type="domain" description="DUF7827" evidence="1">
    <location>
        <begin position="44"/>
        <end position="92"/>
    </location>
</feature>
<sequence length="92" mass="9642">MLLTGVEDGDASFVANFTDVDGGDYSFDFAVEDSTAEDSASINVTELGDGELSLDQNVYTEQQGDVANITVQFEGDSDGGSLVIGDEDDVGY</sequence>
<dbReference type="Proteomes" id="UP001567572">
    <property type="component" value="Unassembled WGS sequence"/>
</dbReference>